<evidence type="ECO:0000313" key="2">
    <source>
        <dbReference type="EMBL" id="CAB3778036.1"/>
    </source>
</evidence>
<evidence type="ECO:0000313" key="3">
    <source>
        <dbReference type="Proteomes" id="UP000494119"/>
    </source>
</evidence>
<sequence>MAQECQFRSSASKLIDYRRFMIKGNDMVEIMLGQTEIQAAAVGLVTGVVYTAVRAPIPAPNVLGGIFAIVGTFAGFVLVAAMRGQLHFG</sequence>
<accession>A0A6J5FGU4</accession>
<dbReference type="EMBL" id="CADIKL010000002">
    <property type="protein sequence ID" value="CAB3778036.1"/>
    <property type="molecule type" value="Genomic_DNA"/>
</dbReference>
<keyword evidence="1" id="KW-1133">Transmembrane helix</keyword>
<dbReference type="Proteomes" id="UP000494119">
    <property type="component" value="Unassembled WGS sequence"/>
</dbReference>
<reference evidence="2 3" key="1">
    <citation type="submission" date="2020-04" db="EMBL/GenBank/DDBJ databases">
        <authorList>
            <person name="De Canck E."/>
        </authorList>
    </citation>
    <scope>NUCLEOTIDE SEQUENCE [LARGE SCALE GENOMIC DNA]</scope>
    <source>
        <strain evidence="2 3">LMG 28688</strain>
    </source>
</reference>
<keyword evidence="1" id="KW-0812">Transmembrane</keyword>
<keyword evidence="1" id="KW-0472">Membrane</keyword>
<keyword evidence="3" id="KW-1185">Reference proteome</keyword>
<protein>
    <recommendedName>
        <fullName evidence="4">XapX domain-containing protein</fullName>
    </recommendedName>
</protein>
<dbReference type="NCBIfam" id="TIGR03510">
    <property type="entry name" value="XapX"/>
    <property type="match status" value="1"/>
</dbReference>
<organism evidence="2 3">
    <name type="scientific">Paraburkholderia caffeinitolerans</name>
    <dbReference type="NCBI Taxonomy" id="1723730"/>
    <lineage>
        <taxon>Bacteria</taxon>
        <taxon>Pseudomonadati</taxon>
        <taxon>Pseudomonadota</taxon>
        <taxon>Betaproteobacteria</taxon>
        <taxon>Burkholderiales</taxon>
        <taxon>Burkholderiaceae</taxon>
        <taxon>Paraburkholderia</taxon>
    </lineage>
</organism>
<evidence type="ECO:0000256" key="1">
    <source>
        <dbReference type="SAM" id="Phobius"/>
    </source>
</evidence>
<dbReference type="InterPro" id="IPR020017">
    <property type="entry name" value="XapX_domain"/>
</dbReference>
<gene>
    <name evidence="2" type="ORF">LMG28688_00499</name>
</gene>
<name>A0A6J5FGU4_9BURK</name>
<dbReference type="AlphaFoldDB" id="A0A6J5FGU4"/>
<proteinExistence type="predicted"/>
<feature type="transmembrane region" description="Helical" evidence="1">
    <location>
        <begin position="62"/>
        <end position="82"/>
    </location>
</feature>
<evidence type="ECO:0008006" key="4">
    <source>
        <dbReference type="Google" id="ProtNLM"/>
    </source>
</evidence>